<protein>
    <recommendedName>
        <fullName evidence="4">Nitrogen fixation protein FixH</fullName>
    </recommendedName>
</protein>
<dbReference type="AlphaFoldDB" id="A0A1Y6BPU9"/>
<dbReference type="STRING" id="1123014.SAMN02745746_01559"/>
<dbReference type="Proteomes" id="UP000192920">
    <property type="component" value="Unassembled WGS sequence"/>
</dbReference>
<evidence type="ECO:0000313" key="2">
    <source>
        <dbReference type="EMBL" id="SMF14289.1"/>
    </source>
</evidence>
<keyword evidence="1" id="KW-0812">Transmembrane</keyword>
<evidence type="ECO:0000256" key="1">
    <source>
        <dbReference type="SAM" id="Phobius"/>
    </source>
</evidence>
<sequence length="174" mass="19886">MQKALNVSRPWYRERWPWLLMAGPIIVVIAAFVTFGIAVKSDDGMVVDDYYQQGKEINKQLHRDEVAQAMGLSAQVLFSDDMRQVRVITSSKQPLPAELELQLLHPAQDDFDQHITLHRTSDNVYQGTVKPAPANHWYLHLEDKNKQWRVQGDWRSAEGNQVLLGTPALTPVEN</sequence>
<keyword evidence="1" id="KW-1133">Transmembrane helix</keyword>
<dbReference type="RefSeq" id="WP_085275861.1">
    <property type="nucleotide sequence ID" value="NZ_FXAG01000006.1"/>
</dbReference>
<gene>
    <name evidence="2" type="ORF">SAMN02745746_01559</name>
</gene>
<dbReference type="EMBL" id="FXAG01000006">
    <property type="protein sequence ID" value="SMF14289.1"/>
    <property type="molecule type" value="Genomic_DNA"/>
</dbReference>
<dbReference type="Pfam" id="PF05751">
    <property type="entry name" value="FixH"/>
    <property type="match status" value="1"/>
</dbReference>
<evidence type="ECO:0000313" key="3">
    <source>
        <dbReference type="Proteomes" id="UP000192920"/>
    </source>
</evidence>
<evidence type="ECO:0008006" key="4">
    <source>
        <dbReference type="Google" id="ProtNLM"/>
    </source>
</evidence>
<keyword evidence="3" id="KW-1185">Reference proteome</keyword>
<reference evidence="3" key="1">
    <citation type="submission" date="2017-04" db="EMBL/GenBank/DDBJ databases">
        <authorList>
            <person name="Varghese N."/>
            <person name="Submissions S."/>
        </authorList>
    </citation>
    <scope>NUCLEOTIDE SEQUENCE [LARGE SCALE GENOMIC DNA]</scope>
    <source>
        <strain evidence="3">DSM 22618</strain>
    </source>
</reference>
<keyword evidence="1" id="KW-0472">Membrane</keyword>
<accession>A0A1Y6BPU9</accession>
<proteinExistence type="predicted"/>
<name>A0A1Y6BPU9_9NEIS</name>
<feature type="transmembrane region" description="Helical" evidence="1">
    <location>
        <begin position="16"/>
        <end position="39"/>
    </location>
</feature>
<organism evidence="2 3">
    <name type="scientific">Pseudogulbenkiania subflava DSM 22618</name>
    <dbReference type="NCBI Taxonomy" id="1123014"/>
    <lineage>
        <taxon>Bacteria</taxon>
        <taxon>Pseudomonadati</taxon>
        <taxon>Pseudomonadota</taxon>
        <taxon>Betaproteobacteria</taxon>
        <taxon>Neisseriales</taxon>
        <taxon>Chromobacteriaceae</taxon>
        <taxon>Pseudogulbenkiania</taxon>
    </lineage>
</organism>
<dbReference type="InterPro" id="IPR008620">
    <property type="entry name" value="FixH"/>
</dbReference>